<dbReference type="SUPFAM" id="SSF46689">
    <property type="entry name" value="Homeodomain-like"/>
    <property type="match status" value="1"/>
</dbReference>
<evidence type="ECO:0000256" key="2">
    <source>
        <dbReference type="PROSITE-ProRule" id="PRU00335"/>
    </source>
</evidence>
<name>A0A4Z0GXV1_9BACI</name>
<dbReference type="PANTHER" id="PTHR30055:SF222">
    <property type="entry name" value="REGULATORY PROTEIN"/>
    <property type="match status" value="1"/>
</dbReference>
<keyword evidence="1 2" id="KW-0238">DNA-binding</keyword>
<dbReference type="InterPro" id="IPR036271">
    <property type="entry name" value="Tet_transcr_reg_TetR-rel_C_sf"/>
</dbReference>
<dbReference type="EMBL" id="SRJC01000006">
    <property type="protein sequence ID" value="TGB01433.1"/>
    <property type="molecule type" value="Genomic_DNA"/>
</dbReference>
<dbReference type="Pfam" id="PF00440">
    <property type="entry name" value="TetR_N"/>
    <property type="match status" value="1"/>
</dbReference>
<protein>
    <submittedName>
        <fullName evidence="4">TetR/AcrR family transcriptional regulator</fullName>
    </submittedName>
</protein>
<dbReference type="STRING" id="192814.GCA_900166575_00083"/>
<dbReference type="Proteomes" id="UP000297982">
    <property type="component" value="Unassembled WGS sequence"/>
</dbReference>
<comment type="caution">
    <text evidence="4">The sequence shown here is derived from an EMBL/GenBank/DDBJ whole genome shotgun (WGS) entry which is preliminary data.</text>
</comment>
<dbReference type="PANTHER" id="PTHR30055">
    <property type="entry name" value="HTH-TYPE TRANSCRIPTIONAL REGULATOR RUTR"/>
    <property type="match status" value="1"/>
</dbReference>
<evidence type="ECO:0000256" key="1">
    <source>
        <dbReference type="ARBA" id="ARBA00023125"/>
    </source>
</evidence>
<evidence type="ECO:0000313" key="4">
    <source>
        <dbReference type="EMBL" id="TGB01433.1"/>
    </source>
</evidence>
<gene>
    <name evidence="4" type="ORF">E4663_16655</name>
</gene>
<organism evidence="4 5">
    <name type="scientific">Halobacillus salinus</name>
    <dbReference type="NCBI Taxonomy" id="192814"/>
    <lineage>
        <taxon>Bacteria</taxon>
        <taxon>Bacillati</taxon>
        <taxon>Bacillota</taxon>
        <taxon>Bacilli</taxon>
        <taxon>Bacillales</taxon>
        <taxon>Bacillaceae</taxon>
        <taxon>Halobacillus</taxon>
    </lineage>
</organism>
<dbReference type="PROSITE" id="PS50977">
    <property type="entry name" value="HTH_TETR_2"/>
    <property type="match status" value="1"/>
</dbReference>
<accession>A0A4Z0GXV1</accession>
<feature type="domain" description="HTH tetR-type" evidence="3">
    <location>
        <begin position="21"/>
        <end position="81"/>
    </location>
</feature>
<dbReference type="AlphaFoldDB" id="A0A4Z0GXV1"/>
<proteinExistence type="predicted"/>
<dbReference type="InterPro" id="IPR001647">
    <property type="entry name" value="HTH_TetR"/>
</dbReference>
<dbReference type="InterPro" id="IPR050109">
    <property type="entry name" value="HTH-type_TetR-like_transc_reg"/>
</dbReference>
<reference evidence="4 5" key="1">
    <citation type="journal article" date="2003" name="Int. J. Syst. Evol. Microbiol.">
        <title>Halobacillus salinus sp. nov., isolated from a salt lake on the coast of the East Sea in Korea.</title>
        <authorList>
            <person name="Yoon J.H."/>
            <person name="Kang K.H."/>
            <person name="Park Y.H."/>
        </authorList>
    </citation>
    <scope>NUCLEOTIDE SEQUENCE [LARGE SCALE GENOMIC DNA]</scope>
    <source>
        <strain evidence="4 5">HSL-3</strain>
    </source>
</reference>
<sequence>MKEFEEMLHTLHPPSEEKKLTPKQEQILKAAVEVFAEKGYASSSTSEIASRANVAEGTIFRHYKTKKDLLIAIVKPFMRGFAVPFFAARFVQDVFDVPPEKLEDLLKTLIKNRFEFVKENAPLLKIVLQELAFHSELKDQFQEVFIQEIFPKFEEAIYHLKEKGAVVDFPNPTMIRMIMSPIIGFLVTRFLIAPDLPWDDEKELDQTVHFIMHGLSKGTGSSSD</sequence>
<dbReference type="PRINTS" id="PR00455">
    <property type="entry name" value="HTHTETR"/>
</dbReference>
<feature type="DNA-binding region" description="H-T-H motif" evidence="2">
    <location>
        <begin position="44"/>
        <end position="63"/>
    </location>
</feature>
<dbReference type="Gene3D" id="1.10.357.10">
    <property type="entry name" value="Tetracycline Repressor, domain 2"/>
    <property type="match status" value="1"/>
</dbReference>
<keyword evidence="5" id="KW-1185">Reference proteome</keyword>
<dbReference type="GO" id="GO:0003677">
    <property type="term" value="F:DNA binding"/>
    <property type="evidence" value="ECO:0007669"/>
    <property type="project" value="UniProtKB-UniRule"/>
</dbReference>
<dbReference type="GO" id="GO:0006355">
    <property type="term" value="P:regulation of DNA-templated transcription"/>
    <property type="evidence" value="ECO:0007669"/>
    <property type="project" value="UniProtKB-ARBA"/>
</dbReference>
<evidence type="ECO:0000313" key="5">
    <source>
        <dbReference type="Proteomes" id="UP000297982"/>
    </source>
</evidence>
<dbReference type="InterPro" id="IPR009057">
    <property type="entry name" value="Homeodomain-like_sf"/>
</dbReference>
<dbReference type="SUPFAM" id="SSF48498">
    <property type="entry name" value="Tetracyclin repressor-like, C-terminal domain"/>
    <property type="match status" value="1"/>
</dbReference>
<evidence type="ECO:0000259" key="3">
    <source>
        <dbReference type="PROSITE" id="PS50977"/>
    </source>
</evidence>
<dbReference type="RefSeq" id="WP_135328462.1">
    <property type="nucleotide sequence ID" value="NZ_SRJC01000006.1"/>
</dbReference>